<proteinExistence type="predicted"/>
<dbReference type="RefSeq" id="WP_225690472.1">
    <property type="nucleotide sequence ID" value="NZ_JAERSE020000006.1"/>
</dbReference>
<dbReference type="Gene3D" id="3.40.50.2000">
    <property type="entry name" value="Glycogen Phosphorylase B"/>
    <property type="match status" value="1"/>
</dbReference>
<dbReference type="InterPro" id="IPR055259">
    <property type="entry name" value="YkvP/CgeB_Glyco_trans-like"/>
</dbReference>
<gene>
    <name evidence="2" type="ORF">JI747_019145</name>
</gene>
<protein>
    <recommendedName>
        <fullName evidence="1">Spore protein YkvP/CgeB glycosyl transferase-like domain-containing protein</fullName>
    </recommendedName>
</protein>
<dbReference type="EMBL" id="JAERSE020000006">
    <property type="protein sequence ID" value="MCA6069288.1"/>
    <property type="molecule type" value="Genomic_DNA"/>
</dbReference>
<reference evidence="2 3" key="1">
    <citation type="submission" date="2021-09" db="EMBL/GenBank/DDBJ databases">
        <title>Genome sequencing and assembly of Chryseobacterium sp. RG1.</title>
        <authorList>
            <person name="Chhetri G."/>
        </authorList>
    </citation>
    <scope>NUCLEOTIDE SEQUENCE [LARGE SCALE GENOMIC DNA]</scope>
    <source>
        <strain evidence="2 3">RG1</strain>
    </source>
</reference>
<keyword evidence="3" id="KW-1185">Reference proteome</keyword>
<evidence type="ECO:0000313" key="2">
    <source>
        <dbReference type="EMBL" id="MCA6069288.1"/>
    </source>
</evidence>
<evidence type="ECO:0000313" key="3">
    <source>
        <dbReference type="Proteomes" id="UP000618240"/>
    </source>
</evidence>
<evidence type="ECO:0000259" key="1">
    <source>
        <dbReference type="Pfam" id="PF13524"/>
    </source>
</evidence>
<name>A0ABS8A724_9FLAO</name>
<feature type="domain" description="Spore protein YkvP/CgeB glycosyl transferase-like" evidence="1">
    <location>
        <begin position="191"/>
        <end position="293"/>
    </location>
</feature>
<dbReference type="Proteomes" id="UP000618240">
    <property type="component" value="Unassembled WGS sequence"/>
</dbReference>
<comment type="caution">
    <text evidence="2">The sequence shown here is derived from an EMBL/GenBank/DDBJ whole genome shotgun (WGS) entry which is preliminary data.</text>
</comment>
<accession>A0ABS8A724</accession>
<dbReference type="Pfam" id="PF13524">
    <property type="entry name" value="Glyco_trans_1_2"/>
    <property type="match status" value="1"/>
</dbReference>
<organism evidence="2 3">
    <name type="scientific">Chryseobacterium tagetis</name>
    <dbReference type="NCBI Taxonomy" id="2801334"/>
    <lineage>
        <taxon>Bacteria</taxon>
        <taxon>Pseudomonadati</taxon>
        <taxon>Bacteroidota</taxon>
        <taxon>Flavobacteriia</taxon>
        <taxon>Flavobacteriales</taxon>
        <taxon>Weeksellaceae</taxon>
        <taxon>Chryseobacterium group</taxon>
        <taxon>Chryseobacterium</taxon>
    </lineage>
</organism>
<sequence length="327" mass="38846">MKICLISFDFWHYDEHIVNKLKEKGIEAYHINIGAFTHKNFGARVKNTFSKVFLGKNLKHGKRQNFIIESLRKIGRQDQILVINPEAIEERVHREIRKYATRNIAYLYDSMSRNPAAHILHFFDTVFSFDDEDVANFGFNKITNYNYLELCSAKKQHPKLDLFYITSYDTQRLLRLNVLINKINDLNICFRTIVAGKKSWKKKIAQIVDKKNIDIITFRTKNVPQQSLPKLYKNTKVILDLQRNNQMGLSFRIFEAMALEKKFITDNFTIQNYDFYNPNNILILNDDFSNVEKSFFETEYQSIPQEIYYKYTLDNWVNTVFKLDHKS</sequence>